<name>A0A1R3HII3_COCAP</name>
<proteinExistence type="predicted"/>
<dbReference type="AlphaFoldDB" id="A0A1R3HII3"/>
<dbReference type="Proteomes" id="UP000188268">
    <property type="component" value="Unassembled WGS sequence"/>
</dbReference>
<keyword evidence="2" id="KW-1185">Reference proteome</keyword>
<dbReference type="EMBL" id="AWWV01011841">
    <property type="protein sequence ID" value="OMO70157.1"/>
    <property type="molecule type" value="Genomic_DNA"/>
</dbReference>
<gene>
    <name evidence="1" type="ORF">CCACVL1_19075</name>
</gene>
<reference evidence="1 2" key="1">
    <citation type="submission" date="2013-09" db="EMBL/GenBank/DDBJ databases">
        <title>Corchorus capsularis genome sequencing.</title>
        <authorList>
            <person name="Alam M."/>
            <person name="Haque M.S."/>
            <person name="Islam M.S."/>
            <person name="Emdad E.M."/>
            <person name="Islam M.M."/>
            <person name="Ahmed B."/>
            <person name="Halim A."/>
            <person name="Hossen Q.M.M."/>
            <person name="Hossain M.Z."/>
            <person name="Ahmed R."/>
            <person name="Khan M.M."/>
            <person name="Islam R."/>
            <person name="Rashid M.M."/>
            <person name="Khan S.A."/>
            <person name="Rahman M.S."/>
            <person name="Alam M."/>
        </authorList>
    </citation>
    <scope>NUCLEOTIDE SEQUENCE [LARGE SCALE GENOMIC DNA]</scope>
    <source>
        <strain evidence="2">cv. CVL-1</strain>
        <tissue evidence="1">Whole seedling</tissue>
    </source>
</reference>
<protein>
    <submittedName>
        <fullName evidence="1">Uncharacterized protein</fullName>
    </submittedName>
</protein>
<accession>A0A1R3HII3</accession>
<comment type="caution">
    <text evidence="1">The sequence shown here is derived from an EMBL/GenBank/DDBJ whole genome shotgun (WGS) entry which is preliminary data.</text>
</comment>
<evidence type="ECO:0000313" key="1">
    <source>
        <dbReference type="EMBL" id="OMO70157.1"/>
    </source>
</evidence>
<dbReference type="Gramene" id="OMO70157">
    <property type="protein sequence ID" value="OMO70157"/>
    <property type="gene ID" value="CCACVL1_19075"/>
</dbReference>
<sequence length="25" mass="2651">MGRQAAPTLSMPYKVTTTTTALVVL</sequence>
<evidence type="ECO:0000313" key="2">
    <source>
        <dbReference type="Proteomes" id="UP000188268"/>
    </source>
</evidence>
<organism evidence="1 2">
    <name type="scientific">Corchorus capsularis</name>
    <name type="common">Jute</name>
    <dbReference type="NCBI Taxonomy" id="210143"/>
    <lineage>
        <taxon>Eukaryota</taxon>
        <taxon>Viridiplantae</taxon>
        <taxon>Streptophyta</taxon>
        <taxon>Embryophyta</taxon>
        <taxon>Tracheophyta</taxon>
        <taxon>Spermatophyta</taxon>
        <taxon>Magnoliopsida</taxon>
        <taxon>eudicotyledons</taxon>
        <taxon>Gunneridae</taxon>
        <taxon>Pentapetalae</taxon>
        <taxon>rosids</taxon>
        <taxon>malvids</taxon>
        <taxon>Malvales</taxon>
        <taxon>Malvaceae</taxon>
        <taxon>Grewioideae</taxon>
        <taxon>Apeibeae</taxon>
        <taxon>Corchorus</taxon>
    </lineage>
</organism>